<dbReference type="GO" id="GO:0048786">
    <property type="term" value="C:presynaptic active zone"/>
    <property type="evidence" value="ECO:0007669"/>
    <property type="project" value="TreeGrafter"/>
</dbReference>
<protein>
    <submittedName>
        <fullName evidence="6">Liprin-beta-1</fullName>
    </submittedName>
</protein>
<dbReference type="PROSITE" id="PS50105">
    <property type="entry name" value="SAM_DOMAIN"/>
    <property type="match status" value="2"/>
</dbReference>
<feature type="region of interest" description="Disordered" evidence="4">
    <location>
        <begin position="34"/>
        <end position="156"/>
    </location>
</feature>
<feature type="compositionally biased region" description="Low complexity" evidence="4">
    <location>
        <begin position="94"/>
        <end position="118"/>
    </location>
</feature>
<feature type="domain" description="SAM" evidence="5">
    <location>
        <begin position="318"/>
        <end position="376"/>
    </location>
</feature>
<feature type="compositionally biased region" description="Basic and acidic residues" evidence="4">
    <location>
        <begin position="34"/>
        <end position="49"/>
    </location>
</feature>
<dbReference type="InterPro" id="IPR058914">
    <property type="entry name" value="LIPB1/2_CC"/>
</dbReference>
<evidence type="ECO:0000256" key="1">
    <source>
        <dbReference type="ARBA" id="ARBA00007547"/>
    </source>
</evidence>
<evidence type="ECO:0000259" key="5">
    <source>
        <dbReference type="PROSITE" id="PS50105"/>
    </source>
</evidence>
<organism evidence="6 7">
    <name type="scientific">Penaeus vannamei</name>
    <name type="common">Whiteleg shrimp</name>
    <name type="synonym">Litopenaeus vannamei</name>
    <dbReference type="NCBI Taxonomy" id="6689"/>
    <lineage>
        <taxon>Eukaryota</taxon>
        <taxon>Metazoa</taxon>
        <taxon>Ecdysozoa</taxon>
        <taxon>Arthropoda</taxon>
        <taxon>Crustacea</taxon>
        <taxon>Multicrustacea</taxon>
        <taxon>Malacostraca</taxon>
        <taxon>Eumalacostraca</taxon>
        <taxon>Eucarida</taxon>
        <taxon>Decapoda</taxon>
        <taxon>Dendrobranchiata</taxon>
        <taxon>Penaeoidea</taxon>
        <taxon>Penaeidae</taxon>
        <taxon>Penaeus</taxon>
    </lineage>
</organism>
<dbReference type="EMBL" id="QCYY01001648">
    <property type="protein sequence ID" value="ROT76525.1"/>
    <property type="molecule type" value="Genomic_DNA"/>
</dbReference>
<sequence>MTRTSLETQRLELFSEISNLKLRQAAFERENADLRDKIRRSDHQSDHAKAQPVLCGVGRSGSGRITPTAASTPIHSFLVTPDSPQPSHQLAAQLANSPSPSSISTLSTIPASSPNKSPAQPPTVSPASSPVASHDAREFLPPRVSKTPPPNARRKIDQFGTMPRQRDIIIGGEANHGSATTGRSKGVMFGKGFHFLPFRVAGKRSTSAPNLAETEMQMIDDLPEGEYGHPTDGMMVPASSTPRVNTLVGHRSPPMHPKATGIKKIFTKLRRSSSGHLDSDLGDGDFRRGGMRATASARLGWTSPTTTFKEPGEPFTSWSTETMEAWLGGLGLSQYCAAVRCWTENGHHLSQVTPQQLERELGLRHPLHRKKLQLAIAARLSGNQLNTPLARLDHAWVLRWLDDVGLPQYKDAFSEARIDGRVLNCLTYDDLAFLRFTNLLHVTSLKRGIQVLREHNFDPTVLKRRSVPEEDQRSRTPAEVALWTNHRVMEWLRTVDLSEYAPNLRGSGVHGALMVYEIRFTSELLASLLSIPSGKTLLRRHLNTHFKELVGASIVQEKRELEASSGYTPLTTSAKVKMPKKSQFSLKRKKSKSELEFDDLLCPLDEKPPVGALQDKEKETNATSQIIRATVDWSHHEGLEESKRWQLGFPHHSSICLQLVPLPMPSA</sequence>
<dbReference type="PANTHER" id="PTHR12587:SF14">
    <property type="entry name" value="AT31531P"/>
    <property type="match status" value="1"/>
</dbReference>
<dbReference type="PANTHER" id="PTHR12587">
    <property type="entry name" value="LAR INTERACTING PROTEIN LIP -RELATED PROTEIN"/>
    <property type="match status" value="1"/>
</dbReference>
<evidence type="ECO:0000313" key="6">
    <source>
        <dbReference type="EMBL" id="ROT76525.1"/>
    </source>
</evidence>
<dbReference type="AlphaFoldDB" id="A0A3R7PM88"/>
<comment type="caution">
    <text evidence="6">The sequence shown here is derived from an EMBL/GenBank/DDBJ whole genome shotgun (WGS) entry which is preliminary data.</text>
</comment>
<name>A0A3R7PM88_PENVA</name>
<dbReference type="Pfam" id="PF00536">
    <property type="entry name" value="SAM_1"/>
    <property type="match status" value="2"/>
</dbReference>
<gene>
    <name evidence="6" type="ORF">C7M84_004893</name>
</gene>
<dbReference type="FunFam" id="1.10.150.50:FF:000007">
    <property type="entry name" value="Liprin-beta-1 isoform 1"/>
    <property type="match status" value="1"/>
</dbReference>
<dbReference type="InterPro" id="IPR037619">
    <property type="entry name" value="LIPB1/2_SAM_3rd"/>
</dbReference>
<feature type="domain" description="SAM" evidence="5">
    <location>
        <begin position="397"/>
        <end position="455"/>
    </location>
</feature>
<dbReference type="CDD" id="cd09563">
    <property type="entry name" value="SAM_liprin-beta1_2_repeat1"/>
    <property type="match status" value="1"/>
</dbReference>
<reference evidence="6 7" key="2">
    <citation type="submission" date="2019-01" db="EMBL/GenBank/DDBJ databases">
        <title>The decoding of complex shrimp genome reveals the adaptation for benthos swimmer, frequently molting mechanism and breeding impact on genome.</title>
        <authorList>
            <person name="Sun Y."/>
            <person name="Gao Y."/>
            <person name="Yu Y."/>
        </authorList>
    </citation>
    <scope>NUCLEOTIDE SEQUENCE [LARGE SCALE GENOMIC DNA]</scope>
    <source>
        <tissue evidence="6">Muscle</tissue>
    </source>
</reference>
<reference evidence="6 7" key="1">
    <citation type="submission" date="2018-04" db="EMBL/GenBank/DDBJ databases">
        <authorList>
            <person name="Zhang X."/>
            <person name="Yuan J."/>
            <person name="Li F."/>
            <person name="Xiang J."/>
        </authorList>
    </citation>
    <scope>NUCLEOTIDE SEQUENCE [LARGE SCALE GENOMIC DNA]</scope>
    <source>
        <tissue evidence="6">Muscle</tissue>
    </source>
</reference>
<accession>A0A3R7PM88</accession>
<dbReference type="OrthoDB" id="6516566at2759"/>
<feature type="compositionally biased region" description="Polar residues" evidence="4">
    <location>
        <begin position="63"/>
        <end position="74"/>
    </location>
</feature>
<dbReference type="InterPro" id="IPR013761">
    <property type="entry name" value="SAM/pointed_sf"/>
</dbReference>
<dbReference type="SUPFAM" id="SSF47769">
    <property type="entry name" value="SAM/Pointed domain"/>
    <property type="match status" value="3"/>
</dbReference>
<evidence type="ECO:0000256" key="2">
    <source>
        <dbReference type="ARBA" id="ARBA00022737"/>
    </source>
</evidence>
<dbReference type="Pfam" id="PF26022">
    <property type="entry name" value="CC_Liprin_beta"/>
    <property type="match status" value="1"/>
</dbReference>
<keyword evidence="3" id="KW-0175">Coiled coil</keyword>
<dbReference type="InterPro" id="IPR029515">
    <property type="entry name" value="Liprin"/>
</dbReference>
<dbReference type="CDD" id="cd09569">
    <property type="entry name" value="SAM_liprin-beta1_2_repeat3"/>
    <property type="match status" value="1"/>
</dbReference>
<dbReference type="Proteomes" id="UP000283509">
    <property type="component" value="Unassembled WGS sequence"/>
</dbReference>
<comment type="similarity">
    <text evidence="1">Belongs to the liprin family. Liprin-beta subfamily.</text>
</comment>
<dbReference type="InterPro" id="IPR001660">
    <property type="entry name" value="SAM"/>
</dbReference>
<dbReference type="InterPro" id="IPR037618">
    <property type="entry name" value="LIPB1/2_SAM_2nd"/>
</dbReference>
<dbReference type="STRING" id="6689.A0A3R7PM88"/>
<keyword evidence="7" id="KW-1185">Reference proteome</keyword>
<dbReference type="CDD" id="cd09566">
    <property type="entry name" value="SAM_liprin-beta1_2_repeat2"/>
    <property type="match status" value="1"/>
</dbReference>
<dbReference type="GO" id="GO:0007528">
    <property type="term" value="P:neuromuscular junction development"/>
    <property type="evidence" value="ECO:0007669"/>
    <property type="project" value="TreeGrafter"/>
</dbReference>
<evidence type="ECO:0000256" key="3">
    <source>
        <dbReference type="ARBA" id="ARBA00023054"/>
    </source>
</evidence>
<evidence type="ECO:0000313" key="7">
    <source>
        <dbReference type="Proteomes" id="UP000283509"/>
    </source>
</evidence>
<dbReference type="Pfam" id="PF07647">
    <property type="entry name" value="SAM_2"/>
    <property type="match status" value="1"/>
</dbReference>
<dbReference type="SMART" id="SM00454">
    <property type="entry name" value="SAM"/>
    <property type="match status" value="3"/>
</dbReference>
<dbReference type="InterPro" id="IPR037617">
    <property type="entry name" value="LIPB1/2_SAM_1"/>
</dbReference>
<evidence type="ECO:0000256" key="4">
    <source>
        <dbReference type="SAM" id="MobiDB-lite"/>
    </source>
</evidence>
<keyword evidence="2" id="KW-0677">Repeat</keyword>
<dbReference type="Gene3D" id="1.10.150.50">
    <property type="entry name" value="Transcription Factor, Ets-1"/>
    <property type="match status" value="3"/>
</dbReference>
<proteinExistence type="inferred from homology"/>